<evidence type="ECO:0000256" key="1">
    <source>
        <dbReference type="SAM" id="MobiDB-lite"/>
    </source>
</evidence>
<reference evidence="2 3" key="1">
    <citation type="journal article" date="2011" name="Stand. Genomic Sci.">
        <title>Non-contiguous finished genome sequence and contextual data of the filamentous soil bacterium Ktedonobacter racemifer type strain (SOSP1-21).</title>
        <authorList>
            <person name="Chang Y.J."/>
            <person name="Land M."/>
            <person name="Hauser L."/>
            <person name="Chertkov O."/>
            <person name="Del Rio T.G."/>
            <person name="Nolan M."/>
            <person name="Copeland A."/>
            <person name="Tice H."/>
            <person name="Cheng J.F."/>
            <person name="Lucas S."/>
            <person name="Han C."/>
            <person name="Goodwin L."/>
            <person name="Pitluck S."/>
            <person name="Ivanova N."/>
            <person name="Ovchinikova G."/>
            <person name="Pati A."/>
            <person name="Chen A."/>
            <person name="Palaniappan K."/>
            <person name="Mavromatis K."/>
            <person name="Liolios K."/>
            <person name="Brettin T."/>
            <person name="Fiebig A."/>
            <person name="Rohde M."/>
            <person name="Abt B."/>
            <person name="Goker M."/>
            <person name="Detter J.C."/>
            <person name="Woyke T."/>
            <person name="Bristow J."/>
            <person name="Eisen J.A."/>
            <person name="Markowitz V."/>
            <person name="Hugenholtz P."/>
            <person name="Kyrpides N.C."/>
            <person name="Klenk H.P."/>
            <person name="Lapidus A."/>
        </authorList>
    </citation>
    <scope>NUCLEOTIDE SEQUENCE [LARGE SCALE GENOMIC DNA]</scope>
    <source>
        <strain evidence="3">DSM 44963</strain>
    </source>
</reference>
<organism evidence="2 3">
    <name type="scientific">Ktedonobacter racemifer DSM 44963</name>
    <dbReference type="NCBI Taxonomy" id="485913"/>
    <lineage>
        <taxon>Bacteria</taxon>
        <taxon>Bacillati</taxon>
        <taxon>Chloroflexota</taxon>
        <taxon>Ktedonobacteria</taxon>
        <taxon>Ktedonobacterales</taxon>
        <taxon>Ktedonobacteraceae</taxon>
        <taxon>Ktedonobacter</taxon>
    </lineage>
</organism>
<evidence type="ECO:0000313" key="2">
    <source>
        <dbReference type="EMBL" id="EFH90779.1"/>
    </source>
</evidence>
<name>D6TH37_KTERA</name>
<dbReference type="InParanoid" id="D6TH37"/>
<proteinExistence type="predicted"/>
<dbReference type="AlphaFoldDB" id="D6TH37"/>
<protein>
    <submittedName>
        <fullName evidence="2">Uncharacterized protein</fullName>
    </submittedName>
</protein>
<accession>D6TH37</accession>
<evidence type="ECO:0000313" key="3">
    <source>
        <dbReference type="Proteomes" id="UP000004508"/>
    </source>
</evidence>
<dbReference type="Proteomes" id="UP000004508">
    <property type="component" value="Unassembled WGS sequence"/>
</dbReference>
<dbReference type="EMBL" id="ADVG01000001">
    <property type="protein sequence ID" value="EFH90779.1"/>
    <property type="molecule type" value="Genomic_DNA"/>
</dbReference>
<keyword evidence="3" id="KW-1185">Reference proteome</keyword>
<sequence length="71" mass="8038">MHPLYTTPAFASINGDREQAHLPTIKMPVTPLPLSPDFVSYDDKEQADLPTIKMPVTPLPLPREPERDDRE</sequence>
<gene>
    <name evidence="2" type="ORF">Krac_12415</name>
</gene>
<comment type="caution">
    <text evidence="2">The sequence shown here is derived from an EMBL/GenBank/DDBJ whole genome shotgun (WGS) entry which is preliminary data.</text>
</comment>
<feature type="region of interest" description="Disordered" evidence="1">
    <location>
        <begin position="47"/>
        <end position="71"/>
    </location>
</feature>